<evidence type="ECO:0000256" key="9">
    <source>
        <dbReference type="ARBA" id="ARBA00022982"/>
    </source>
</evidence>
<evidence type="ECO:0000256" key="11">
    <source>
        <dbReference type="ARBA" id="ARBA00023004"/>
    </source>
</evidence>
<dbReference type="GO" id="GO:0005886">
    <property type="term" value="C:plasma membrane"/>
    <property type="evidence" value="ECO:0007669"/>
    <property type="project" value="UniProtKB-SubCell"/>
</dbReference>
<dbReference type="GO" id="GO:0009326">
    <property type="term" value="C:formate dehydrogenase complex"/>
    <property type="evidence" value="ECO:0007669"/>
    <property type="project" value="InterPro"/>
</dbReference>
<evidence type="ECO:0000256" key="12">
    <source>
        <dbReference type="ARBA" id="ARBA00023136"/>
    </source>
</evidence>
<dbReference type="GO" id="GO:0046872">
    <property type="term" value="F:metal ion binding"/>
    <property type="evidence" value="ECO:0007669"/>
    <property type="project" value="UniProtKB-KW"/>
</dbReference>
<feature type="transmembrane region" description="Helical" evidence="13">
    <location>
        <begin position="113"/>
        <end position="134"/>
    </location>
</feature>
<dbReference type="GO" id="GO:0015944">
    <property type="term" value="P:formate oxidation"/>
    <property type="evidence" value="ECO:0007669"/>
    <property type="project" value="TreeGrafter"/>
</dbReference>
<evidence type="ECO:0000256" key="13">
    <source>
        <dbReference type="SAM" id="Phobius"/>
    </source>
</evidence>
<evidence type="ECO:0000256" key="3">
    <source>
        <dbReference type="ARBA" id="ARBA00010747"/>
    </source>
</evidence>
<keyword evidence="9" id="KW-0249">Electron transport</keyword>
<accession>A0A840REJ1</accession>
<dbReference type="PANTHER" id="PTHR30074">
    <property type="entry name" value="FORMATE DEHYDROGENASE, NITRATE-INDUCIBLE, CYTOCHROME B556 FDN SUBUNIT"/>
    <property type="match status" value="1"/>
</dbReference>
<keyword evidence="10 13" id="KW-1133">Transmembrane helix</keyword>
<feature type="domain" description="Cytochrome b561 bacterial/Ni-hydrogenase" evidence="14">
    <location>
        <begin position="7"/>
        <end position="182"/>
    </location>
</feature>
<gene>
    <name evidence="15" type="ORF">HNQ50_001661</name>
</gene>
<dbReference type="GO" id="GO:0036397">
    <property type="term" value="F:formate dehydrogenase (quinone) activity"/>
    <property type="evidence" value="ECO:0007669"/>
    <property type="project" value="TreeGrafter"/>
</dbReference>
<dbReference type="SUPFAM" id="SSF81342">
    <property type="entry name" value="Transmembrane di-heme cytochromes"/>
    <property type="match status" value="1"/>
</dbReference>
<keyword evidence="5" id="KW-1003">Cell membrane</keyword>
<evidence type="ECO:0000256" key="10">
    <source>
        <dbReference type="ARBA" id="ARBA00022989"/>
    </source>
</evidence>
<comment type="similarity">
    <text evidence="3">Belongs to the formate dehydrogenase gamma subunit family.</text>
</comment>
<keyword evidence="16" id="KW-1185">Reference proteome</keyword>
<reference evidence="15 16" key="1">
    <citation type="submission" date="2020-08" db="EMBL/GenBank/DDBJ databases">
        <title>Genomic Encyclopedia of Type Strains, Phase IV (KMG-IV): sequencing the most valuable type-strain genomes for metagenomic binning, comparative biology and taxonomic classification.</title>
        <authorList>
            <person name="Goeker M."/>
        </authorList>
    </citation>
    <scope>NUCLEOTIDE SEQUENCE [LARGE SCALE GENOMIC DNA]</scope>
    <source>
        <strain evidence="15 16">DSM 18233</strain>
    </source>
</reference>
<dbReference type="PANTHER" id="PTHR30074:SF5">
    <property type="entry name" value="FORMATE DEHYDROGENASE, NITRATE-INDUCIBLE, CYTOCHROME B556(FDN) SUBUNIT"/>
    <property type="match status" value="1"/>
</dbReference>
<dbReference type="GO" id="GO:0022904">
    <property type="term" value="P:respiratory electron transport chain"/>
    <property type="evidence" value="ECO:0007669"/>
    <property type="project" value="InterPro"/>
</dbReference>
<keyword evidence="8" id="KW-0479">Metal-binding</keyword>
<keyword evidence="12 13" id="KW-0472">Membrane</keyword>
<dbReference type="Pfam" id="PF01292">
    <property type="entry name" value="Ni_hydr_CYTB"/>
    <property type="match status" value="1"/>
</dbReference>
<dbReference type="FunFam" id="1.20.950.20:FF:000002">
    <property type="entry name" value="Formate dehydrogenase cytochrome b556 subunit"/>
    <property type="match status" value="1"/>
</dbReference>
<dbReference type="InterPro" id="IPR006471">
    <property type="entry name" value="Formate_DH_gsu"/>
</dbReference>
<feature type="transmembrane region" description="Helical" evidence="13">
    <location>
        <begin position="146"/>
        <end position="170"/>
    </location>
</feature>
<evidence type="ECO:0000313" key="15">
    <source>
        <dbReference type="EMBL" id="MBB5190938.1"/>
    </source>
</evidence>
<organism evidence="15 16">
    <name type="scientific">Silvimonas terrae</name>
    <dbReference type="NCBI Taxonomy" id="300266"/>
    <lineage>
        <taxon>Bacteria</taxon>
        <taxon>Pseudomonadati</taxon>
        <taxon>Pseudomonadota</taxon>
        <taxon>Betaproteobacteria</taxon>
        <taxon>Neisseriales</taxon>
        <taxon>Chitinibacteraceae</taxon>
        <taxon>Silvimonas</taxon>
    </lineage>
</organism>
<evidence type="ECO:0000256" key="5">
    <source>
        <dbReference type="ARBA" id="ARBA00022475"/>
    </source>
</evidence>
<dbReference type="GO" id="GO:0008863">
    <property type="term" value="F:formate dehydrogenase (NAD+) activity"/>
    <property type="evidence" value="ECO:0007669"/>
    <property type="project" value="InterPro"/>
</dbReference>
<evidence type="ECO:0000256" key="7">
    <source>
        <dbReference type="ARBA" id="ARBA00022692"/>
    </source>
</evidence>
<dbReference type="InterPro" id="IPR016174">
    <property type="entry name" value="Di-haem_cyt_TM"/>
</dbReference>
<evidence type="ECO:0000313" key="16">
    <source>
        <dbReference type="Proteomes" id="UP000543030"/>
    </source>
</evidence>
<dbReference type="GO" id="GO:0009055">
    <property type="term" value="F:electron transfer activity"/>
    <property type="evidence" value="ECO:0007669"/>
    <property type="project" value="InterPro"/>
</dbReference>
<evidence type="ECO:0000256" key="8">
    <source>
        <dbReference type="ARBA" id="ARBA00022723"/>
    </source>
</evidence>
<dbReference type="AlphaFoldDB" id="A0A840REJ1"/>
<sequence>MSRLITRYNAAERINHWVVAICFILLAISGLALFYPAFFWLTGIFGTPQLARILHPFVGVLMVAGFARQFLRYWRHNLVNHEDIRWMLAVRQALVGDEVGDTGKYNGGQKGMFWVMTLCLLVMLMTGVIMWRPWFAGYFPIPLVRVALLCHAWAALILIASIIVHIYAAFWVKGTISAMVEGKVSPAWARKHHPAWYREVSEKADQS</sequence>
<feature type="transmembrane region" description="Helical" evidence="13">
    <location>
        <begin position="53"/>
        <end position="71"/>
    </location>
</feature>
<dbReference type="Proteomes" id="UP000543030">
    <property type="component" value="Unassembled WGS sequence"/>
</dbReference>
<name>A0A840REJ1_9NEIS</name>
<dbReference type="InterPro" id="IPR011577">
    <property type="entry name" value="Cyt_b561_bac/Ni-Hgenase"/>
</dbReference>
<dbReference type="EMBL" id="JACHHN010000003">
    <property type="protein sequence ID" value="MBB5190938.1"/>
    <property type="molecule type" value="Genomic_DNA"/>
</dbReference>
<dbReference type="Gene3D" id="1.20.950.20">
    <property type="entry name" value="Transmembrane di-heme cytochromes, Chain C"/>
    <property type="match status" value="1"/>
</dbReference>
<evidence type="ECO:0000256" key="6">
    <source>
        <dbReference type="ARBA" id="ARBA00022617"/>
    </source>
</evidence>
<dbReference type="GO" id="GO:0009061">
    <property type="term" value="P:anaerobic respiration"/>
    <property type="evidence" value="ECO:0007669"/>
    <property type="project" value="TreeGrafter"/>
</dbReference>
<evidence type="ECO:0000259" key="14">
    <source>
        <dbReference type="Pfam" id="PF01292"/>
    </source>
</evidence>
<keyword evidence="7 13" id="KW-0812">Transmembrane</keyword>
<comment type="caution">
    <text evidence="15">The sequence shown here is derived from an EMBL/GenBank/DDBJ whole genome shotgun (WGS) entry which is preliminary data.</text>
</comment>
<evidence type="ECO:0000256" key="2">
    <source>
        <dbReference type="ARBA" id="ARBA00004651"/>
    </source>
</evidence>
<protein>
    <submittedName>
        <fullName evidence="15">Formate dehydrogenase subunit gamma</fullName>
    </submittedName>
</protein>
<dbReference type="NCBIfam" id="TIGR01583">
    <property type="entry name" value="formate-DH-gamm"/>
    <property type="match status" value="1"/>
</dbReference>
<comment type="subcellular location">
    <subcellularLocation>
        <location evidence="2">Cell membrane</location>
        <topology evidence="2">Multi-pass membrane protein</topology>
    </subcellularLocation>
</comment>
<keyword evidence="4" id="KW-0813">Transport</keyword>
<feature type="transmembrane region" description="Helical" evidence="13">
    <location>
        <begin position="17"/>
        <end position="41"/>
    </location>
</feature>
<dbReference type="RefSeq" id="WP_184099430.1">
    <property type="nucleotide sequence ID" value="NZ_JACHHN010000003.1"/>
</dbReference>
<evidence type="ECO:0000256" key="4">
    <source>
        <dbReference type="ARBA" id="ARBA00022448"/>
    </source>
</evidence>
<keyword evidence="6" id="KW-0349">Heme</keyword>
<evidence type="ECO:0000256" key="1">
    <source>
        <dbReference type="ARBA" id="ARBA00001971"/>
    </source>
</evidence>
<keyword evidence="11" id="KW-0408">Iron</keyword>
<dbReference type="InterPro" id="IPR051817">
    <property type="entry name" value="FDH_cytochrome_b556_subunit"/>
</dbReference>
<proteinExistence type="inferred from homology"/>
<comment type="cofactor">
    <cofactor evidence="1">
        <name>heme</name>
        <dbReference type="ChEBI" id="CHEBI:30413"/>
    </cofactor>
</comment>